<dbReference type="GO" id="GO:0030048">
    <property type="term" value="P:actin filament-based movement"/>
    <property type="evidence" value="ECO:0007669"/>
    <property type="project" value="TreeGrafter"/>
</dbReference>
<keyword evidence="4 9" id="KW-0067">ATP-binding</keyword>
<dbReference type="Gene3D" id="3.40.850.10">
    <property type="entry name" value="Kinesin motor domain"/>
    <property type="match status" value="1"/>
</dbReference>
<dbReference type="PANTHER" id="PTHR13140:SF679">
    <property type="entry name" value="UNCONVENTIONAL MYOSIN IC"/>
    <property type="match status" value="1"/>
</dbReference>
<dbReference type="GO" id="GO:0005886">
    <property type="term" value="C:plasma membrane"/>
    <property type="evidence" value="ECO:0007669"/>
    <property type="project" value="TreeGrafter"/>
</dbReference>
<evidence type="ECO:0000259" key="12">
    <source>
        <dbReference type="PROSITE" id="PS51456"/>
    </source>
</evidence>
<reference evidence="15 17" key="2">
    <citation type="submission" date="2018-03" db="EMBL/GenBank/DDBJ databases">
        <authorList>
            <person name="Fogelqvist J."/>
        </authorList>
    </citation>
    <scope>NUCLEOTIDE SEQUENCE [LARGE SCALE GENOMIC DNA]</scope>
</reference>
<feature type="binding site" evidence="9">
    <location>
        <begin position="105"/>
        <end position="112"/>
    </location>
    <ligand>
        <name>ATP</name>
        <dbReference type="ChEBI" id="CHEBI:30616"/>
    </ligand>
</feature>
<comment type="similarity">
    <text evidence="1 9">Belongs to the TRAFAC class myosin-kinesin ATPase superfamily. Myosin family.</text>
</comment>
<proteinExistence type="inferred from homology"/>
<dbReference type="GO" id="GO:0006897">
    <property type="term" value="P:endocytosis"/>
    <property type="evidence" value="ECO:0007669"/>
    <property type="project" value="TreeGrafter"/>
</dbReference>
<feature type="domain" description="TH1" evidence="13">
    <location>
        <begin position="730"/>
        <end position="907"/>
    </location>
</feature>
<dbReference type="PROSITE" id="PS50002">
    <property type="entry name" value="SH3"/>
    <property type="match status" value="1"/>
</dbReference>
<protein>
    <submittedName>
        <fullName evidence="14">Uncharacterized protein</fullName>
    </submittedName>
</protein>
<dbReference type="SMART" id="SM00015">
    <property type="entry name" value="IQ"/>
    <property type="match status" value="1"/>
</dbReference>
<dbReference type="STRING" id="37360.A0A0G4J7F2"/>
<keyword evidence="5 9" id="KW-0518">Myosin</keyword>
<dbReference type="Gene3D" id="1.20.5.4820">
    <property type="match status" value="1"/>
</dbReference>
<name>A0A0G4J7F2_PLABS</name>
<dbReference type="GO" id="GO:0005524">
    <property type="term" value="F:ATP binding"/>
    <property type="evidence" value="ECO:0007669"/>
    <property type="project" value="UniProtKB-UniRule"/>
</dbReference>
<dbReference type="AlphaFoldDB" id="A0A0G4J7F2"/>
<evidence type="ECO:0000313" key="15">
    <source>
        <dbReference type="EMBL" id="SPQ96537.1"/>
    </source>
</evidence>
<dbReference type="InterPro" id="IPR000048">
    <property type="entry name" value="IQ_motif_EF-hand-BS"/>
</dbReference>
<dbReference type="GO" id="GO:0007015">
    <property type="term" value="P:actin filament organization"/>
    <property type="evidence" value="ECO:0007669"/>
    <property type="project" value="TreeGrafter"/>
</dbReference>
<dbReference type="FunFam" id="1.20.58.530:FF:000004">
    <property type="entry name" value="Unconventional myosin ID"/>
    <property type="match status" value="1"/>
</dbReference>
<dbReference type="SMART" id="SM00326">
    <property type="entry name" value="SH3"/>
    <property type="match status" value="1"/>
</dbReference>
<dbReference type="InterPro" id="IPR036028">
    <property type="entry name" value="SH3-like_dom_sf"/>
</dbReference>
<dbReference type="Proteomes" id="UP000039324">
    <property type="component" value="Unassembled WGS sequence"/>
</dbReference>
<evidence type="ECO:0000256" key="2">
    <source>
        <dbReference type="ARBA" id="ARBA00022443"/>
    </source>
</evidence>
<dbReference type="OMA" id="QIQFGYR"/>
<dbReference type="InterPro" id="IPR001609">
    <property type="entry name" value="Myosin_head_motor_dom-like"/>
</dbReference>
<dbReference type="Pfam" id="PF00018">
    <property type="entry name" value="SH3_1"/>
    <property type="match status" value="1"/>
</dbReference>
<dbReference type="PANTHER" id="PTHR13140">
    <property type="entry name" value="MYOSIN"/>
    <property type="match status" value="1"/>
</dbReference>
<dbReference type="SUPFAM" id="SSF52540">
    <property type="entry name" value="P-loop containing nucleoside triphosphate hydrolases"/>
    <property type="match status" value="1"/>
</dbReference>
<dbReference type="EMBL" id="OVEO01000006">
    <property type="protein sequence ID" value="SPQ96537.1"/>
    <property type="molecule type" value="Genomic_DNA"/>
</dbReference>
<dbReference type="Pfam" id="PF00063">
    <property type="entry name" value="Myosin_head"/>
    <property type="match status" value="1"/>
</dbReference>
<feature type="region of interest" description="Actin-binding" evidence="9">
    <location>
        <begin position="567"/>
        <end position="589"/>
    </location>
</feature>
<evidence type="ECO:0000256" key="5">
    <source>
        <dbReference type="ARBA" id="ARBA00023123"/>
    </source>
</evidence>
<dbReference type="SMART" id="SM00242">
    <property type="entry name" value="MYSc"/>
    <property type="match status" value="1"/>
</dbReference>
<feature type="domain" description="SH3" evidence="11">
    <location>
        <begin position="964"/>
        <end position="1023"/>
    </location>
</feature>
<dbReference type="InterPro" id="IPR027417">
    <property type="entry name" value="P-loop_NTPase"/>
</dbReference>
<evidence type="ECO:0000256" key="10">
    <source>
        <dbReference type="SAM" id="MobiDB-lite"/>
    </source>
</evidence>
<dbReference type="PRINTS" id="PR00193">
    <property type="entry name" value="MYOSINHEAVY"/>
</dbReference>
<dbReference type="PRINTS" id="PR00452">
    <property type="entry name" value="SH3DOMAIN"/>
</dbReference>
<evidence type="ECO:0000256" key="8">
    <source>
        <dbReference type="PROSITE-ProRule" id="PRU00192"/>
    </source>
</evidence>
<dbReference type="InterPro" id="IPR036961">
    <property type="entry name" value="Kinesin_motor_dom_sf"/>
</dbReference>
<evidence type="ECO:0000256" key="1">
    <source>
        <dbReference type="ARBA" id="ARBA00008314"/>
    </source>
</evidence>
<reference evidence="14 16" key="1">
    <citation type="submission" date="2015-02" db="EMBL/GenBank/DDBJ databases">
        <authorList>
            <person name="Chooi Y.-H."/>
        </authorList>
    </citation>
    <scope>NUCLEOTIDE SEQUENCE [LARGE SCALE GENOMIC DNA]</scope>
    <source>
        <strain evidence="14">E3</strain>
    </source>
</reference>
<feature type="domain" description="Myosin motor" evidence="12">
    <location>
        <begin position="12"/>
        <end position="692"/>
    </location>
</feature>
<dbReference type="Gene3D" id="1.20.120.720">
    <property type="entry name" value="Myosin VI head, motor domain, U50 subdomain"/>
    <property type="match status" value="1"/>
</dbReference>
<keyword evidence="3 9" id="KW-0547">Nucleotide-binding</keyword>
<evidence type="ECO:0000256" key="6">
    <source>
        <dbReference type="ARBA" id="ARBA00023175"/>
    </source>
</evidence>
<dbReference type="GO" id="GO:0000146">
    <property type="term" value="F:microfilament motor activity"/>
    <property type="evidence" value="ECO:0007669"/>
    <property type="project" value="TreeGrafter"/>
</dbReference>
<dbReference type="EMBL" id="CDSF01000146">
    <property type="protein sequence ID" value="CEP03515.1"/>
    <property type="molecule type" value="Genomic_DNA"/>
</dbReference>
<dbReference type="OrthoDB" id="6108017at2759"/>
<dbReference type="PROSITE" id="PS51456">
    <property type="entry name" value="MYOSIN_MOTOR"/>
    <property type="match status" value="1"/>
</dbReference>
<dbReference type="FunFam" id="1.10.10.820:FF:000001">
    <property type="entry name" value="Myosin heavy chain"/>
    <property type="match status" value="1"/>
</dbReference>
<dbReference type="InterPro" id="IPR010926">
    <property type="entry name" value="Myosin_TH1"/>
</dbReference>
<dbReference type="Proteomes" id="UP000290189">
    <property type="component" value="Unassembled WGS sequence"/>
</dbReference>
<evidence type="ECO:0000256" key="3">
    <source>
        <dbReference type="ARBA" id="ARBA00022741"/>
    </source>
</evidence>
<dbReference type="Pfam" id="PF00612">
    <property type="entry name" value="IQ"/>
    <property type="match status" value="1"/>
</dbReference>
<sequence>MTVTSSHLYSKQAVSDLVLLTTIDENNILSTLKSRHASNEIYTYIGSVLLSVNPFKQLSLYGDAYISKYRGRYMYELPPHIYALAEDAINALRNNHTDQCVIISGESGAGKTEASKLFMQYIAAVSSNVSDIQRIKDQILQTSSVLEAFGNAATRRNTNSSRFGKYMEISFNFQSDPIGGSISNFLLEKSRIVQTGAGERSFHIFYQLTRGANATVKSQYFVEDPEYFNFLKASGSTVVKGYNDKDEFKMTLSSLAAMDIPAETVSEILRIVSAVLWLGQIEFTKAAEKPTGSNGALITIDDKDGAVKKVAELLKCSEADLRKAFLFRSVNAGKEASISKPLDLEQGNFTRDAFAKLVYDRLFQWIVRRINDTIAPKAQAVAKIGILDIYGFEIFDYNSFEQMCINYANEKLQQVFIARTLQAEQAEYDAEGISWQHIDYFDNKVVVDLIEKKPYGILAYLDEACVVPKGDVSTFQKSLLDAFSSHKHWSTPKQLGTSFTIAHYAGNVTYNADLFLIKNKDLAWSDLLELGEHCSLDICREMFPAGEGVAVNQKRPLTAGSQFRIQVNQLSDKLNKCEPHYIRCIKPNDEKRPAFVDDAMVLHQIKYLGLLENVRVRRAGFAYRMEFERFLNRYKMLSPATWPTWNGDHISGGVREILTEMKLLENSQYVMGKTKVFIREPISLFTLEELRNRRLHDLATMIQKVYRSWIARKYYKELRERAIGLFGDRKMRRLKSFSRPFFGDYEGGATEPHVQSLLQKNGVSRILFFDKVLKINRRLKMQNRLLLLSETFIFNLTSKFKFKRRIHLSDITAISVSPLSDNVMVIHVSGEYDYVYSCERKTEFITALSDQFMAMKKVALEVQFNSRIEYSTKNHQVREILFESDPSVGEDVVFDPVNTTLKVRVGKIPVVSAKQVEAKRRESHARQSTLQPEKRGLQKTLSNSPGITAFTPKGSEGPVNANAAALDTAVALYDFKAADSSEISFAKGDTMTVLQKLPDGWFQVDLDGKLGYAPGNHVKLVKTEPKVRRQVSRHGNLPQLRGPH</sequence>
<dbReference type="SUPFAM" id="SSF50044">
    <property type="entry name" value="SH3-domain"/>
    <property type="match status" value="1"/>
</dbReference>
<organism evidence="14 16">
    <name type="scientific">Plasmodiophora brassicae</name>
    <name type="common">Clubroot disease agent</name>
    <dbReference type="NCBI Taxonomy" id="37360"/>
    <lineage>
        <taxon>Eukaryota</taxon>
        <taxon>Sar</taxon>
        <taxon>Rhizaria</taxon>
        <taxon>Endomyxa</taxon>
        <taxon>Phytomyxea</taxon>
        <taxon>Plasmodiophorida</taxon>
        <taxon>Plasmodiophoridae</taxon>
        <taxon>Plasmodiophora</taxon>
    </lineage>
</organism>
<evidence type="ECO:0000259" key="11">
    <source>
        <dbReference type="PROSITE" id="PS50002"/>
    </source>
</evidence>
<dbReference type="Gene3D" id="1.10.10.820">
    <property type="match status" value="1"/>
</dbReference>
<feature type="region of interest" description="Disordered" evidence="10">
    <location>
        <begin position="918"/>
        <end position="944"/>
    </location>
</feature>
<keyword evidence="7 9" id="KW-0009">Actin-binding</keyword>
<keyword evidence="2 8" id="KW-0728">SH3 domain</keyword>
<dbReference type="Gene3D" id="2.30.30.40">
    <property type="entry name" value="SH3 Domains"/>
    <property type="match status" value="1"/>
</dbReference>
<dbReference type="CDD" id="cd23767">
    <property type="entry name" value="IQCD"/>
    <property type="match status" value="1"/>
</dbReference>
<gene>
    <name evidence="14" type="ORF">PBRA_009400</name>
    <name evidence="15" type="ORF">PLBR_LOCUS3752</name>
</gene>
<keyword evidence="15" id="KW-0496">Mitochondrion</keyword>
<dbReference type="Pfam" id="PF06017">
    <property type="entry name" value="Myosin_TH1"/>
    <property type="match status" value="1"/>
</dbReference>
<dbReference type="PROSITE" id="PS50096">
    <property type="entry name" value="IQ"/>
    <property type="match status" value="1"/>
</dbReference>
<evidence type="ECO:0000256" key="4">
    <source>
        <dbReference type="ARBA" id="ARBA00022840"/>
    </source>
</evidence>
<evidence type="ECO:0000259" key="13">
    <source>
        <dbReference type="PROSITE" id="PS51757"/>
    </source>
</evidence>
<dbReference type="PROSITE" id="PS51757">
    <property type="entry name" value="TH1"/>
    <property type="match status" value="1"/>
</dbReference>
<geneLocation type="mitochondrion" evidence="15"/>
<dbReference type="GO" id="GO:0005737">
    <property type="term" value="C:cytoplasm"/>
    <property type="evidence" value="ECO:0007669"/>
    <property type="project" value="TreeGrafter"/>
</dbReference>
<dbReference type="InterPro" id="IPR001452">
    <property type="entry name" value="SH3_domain"/>
</dbReference>
<evidence type="ECO:0000256" key="7">
    <source>
        <dbReference type="ARBA" id="ARBA00023203"/>
    </source>
</evidence>
<evidence type="ECO:0000256" key="9">
    <source>
        <dbReference type="PROSITE-ProRule" id="PRU00782"/>
    </source>
</evidence>
<dbReference type="Gene3D" id="1.20.58.530">
    <property type="match status" value="1"/>
</dbReference>
<dbReference type="GO" id="GO:0016459">
    <property type="term" value="C:myosin complex"/>
    <property type="evidence" value="ECO:0007669"/>
    <property type="project" value="UniProtKB-KW"/>
</dbReference>
<keyword evidence="6 9" id="KW-0505">Motor protein</keyword>
<keyword evidence="16" id="KW-1185">Reference proteome</keyword>
<evidence type="ECO:0000313" key="16">
    <source>
        <dbReference type="Proteomes" id="UP000039324"/>
    </source>
</evidence>
<evidence type="ECO:0000313" key="14">
    <source>
        <dbReference type="EMBL" id="CEP03515.1"/>
    </source>
</evidence>
<evidence type="ECO:0000313" key="17">
    <source>
        <dbReference type="Proteomes" id="UP000290189"/>
    </source>
</evidence>
<dbReference type="GO" id="GO:0051015">
    <property type="term" value="F:actin filament binding"/>
    <property type="evidence" value="ECO:0007669"/>
    <property type="project" value="TreeGrafter"/>
</dbReference>
<accession>A0A0G4J7F2</accession>